<reference evidence="2 3" key="1">
    <citation type="submission" date="2019-02" db="EMBL/GenBank/DDBJ databases">
        <authorList>
            <person name="Fomenkov A."/>
            <person name="Dubinina G."/>
            <person name="Grabovich M."/>
            <person name="Vincze T."/>
            <person name="Roberts R.J."/>
        </authorList>
    </citation>
    <scope>NUCLEOTIDE SEQUENCE [LARGE SCALE GENOMIC DNA]</scope>
    <source>
        <strain evidence="2 3">P</strain>
    </source>
</reference>
<keyword evidence="3" id="KW-1185">Reference proteome</keyword>
<organism evidence="2 3">
    <name type="scientific">Thiospirochaeta perfilievii</name>
    <dbReference type="NCBI Taxonomy" id="252967"/>
    <lineage>
        <taxon>Bacteria</taxon>
        <taxon>Pseudomonadati</taxon>
        <taxon>Spirochaetota</taxon>
        <taxon>Spirochaetia</taxon>
        <taxon>Spirochaetales</taxon>
        <taxon>Spirochaetaceae</taxon>
        <taxon>Thiospirochaeta</taxon>
    </lineage>
</organism>
<name>A0A5C1QEX3_9SPIO</name>
<dbReference type="KEGG" id="sper:EW093_10840"/>
<reference evidence="2 3" key="2">
    <citation type="submission" date="2019-09" db="EMBL/GenBank/DDBJ databases">
        <title>Complete Genome Sequence and Methylome Analysis of free living Spirochaetas.</title>
        <authorList>
            <person name="Leshcheva N."/>
            <person name="Mikheeva N."/>
        </authorList>
    </citation>
    <scope>NUCLEOTIDE SEQUENCE [LARGE SCALE GENOMIC DNA]</scope>
    <source>
        <strain evidence="2 3">P</strain>
    </source>
</reference>
<feature type="transmembrane region" description="Helical" evidence="1">
    <location>
        <begin position="12"/>
        <end position="39"/>
    </location>
</feature>
<keyword evidence="1" id="KW-0472">Membrane</keyword>
<dbReference type="InterPro" id="IPR019690">
    <property type="entry name" value="DUF2569"/>
</dbReference>
<feature type="transmembrane region" description="Helical" evidence="1">
    <location>
        <begin position="91"/>
        <end position="113"/>
    </location>
</feature>
<evidence type="ECO:0000313" key="2">
    <source>
        <dbReference type="EMBL" id="QEN05186.1"/>
    </source>
</evidence>
<feature type="transmembrane region" description="Helical" evidence="1">
    <location>
        <begin position="125"/>
        <end position="148"/>
    </location>
</feature>
<evidence type="ECO:0000256" key="1">
    <source>
        <dbReference type="SAM" id="Phobius"/>
    </source>
</evidence>
<dbReference type="Proteomes" id="UP000323824">
    <property type="component" value="Chromosome"/>
</dbReference>
<sequence>MNKTERKNNLGGLLVLAVISFAITAIVSFSTVSKIVLPFDFNKTWLEISNLSLDSYNKGWINFVYFNFFSIIFIILLSITLFLLFTKQSRFFPTALVIYFTVRLLLLAFTFYFQTVTKGPLAPTLIEVLSATFRALFIPGIWIPYILLSDKSEEIFIY</sequence>
<keyword evidence="1" id="KW-1133">Transmembrane helix</keyword>
<keyword evidence="1" id="KW-0812">Transmembrane</keyword>
<dbReference type="RefSeq" id="WP_149568427.1">
    <property type="nucleotide sequence ID" value="NZ_CP035807.1"/>
</dbReference>
<feature type="transmembrane region" description="Helical" evidence="1">
    <location>
        <begin position="59"/>
        <end position="84"/>
    </location>
</feature>
<dbReference type="EMBL" id="CP035807">
    <property type="protein sequence ID" value="QEN05186.1"/>
    <property type="molecule type" value="Genomic_DNA"/>
</dbReference>
<accession>A0A5C1QEX3</accession>
<dbReference type="Pfam" id="PF10754">
    <property type="entry name" value="DUF2569"/>
    <property type="match status" value="1"/>
</dbReference>
<proteinExistence type="predicted"/>
<gene>
    <name evidence="2" type="ORF">EW093_10840</name>
</gene>
<protein>
    <submittedName>
        <fullName evidence="2">DUF2569 family protein</fullName>
    </submittedName>
</protein>
<dbReference type="AlphaFoldDB" id="A0A5C1QEX3"/>
<evidence type="ECO:0000313" key="3">
    <source>
        <dbReference type="Proteomes" id="UP000323824"/>
    </source>
</evidence>